<dbReference type="AlphaFoldDB" id="A0A0Q9Y1Z3"/>
<proteinExistence type="predicted"/>
<evidence type="ECO:0000313" key="2">
    <source>
        <dbReference type="Proteomes" id="UP000053881"/>
    </source>
</evidence>
<comment type="caution">
    <text evidence="1">The sequence shown here is derived from an EMBL/GenBank/DDBJ whole genome shotgun (WGS) entry which is preliminary data.</text>
</comment>
<reference evidence="1 2" key="1">
    <citation type="submission" date="2015-06" db="EMBL/GenBank/DDBJ databases">
        <title>Genome sequencing project of Bacillus galactosidilyticus PL133.</title>
        <authorList>
            <person name="Gaiero J."/>
            <person name="Nicol R."/>
            <person name="Habash M."/>
        </authorList>
    </citation>
    <scope>NUCLEOTIDE SEQUENCE [LARGE SCALE GENOMIC DNA]</scope>
    <source>
        <strain evidence="1 2">PL133</strain>
    </source>
</reference>
<dbReference type="Proteomes" id="UP000053881">
    <property type="component" value="Unassembled WGS sequence"/>
</dbReference>
<sequence>MQMRITGKVRTVLARQALKAQLPVASPTLVLPGTSQRLYAPHPIGLRKAKYISEAGYFHASSSDFT</sequence>
<name>A0A0Q9Y1Z3_9BACI</name>
<protein>
    <submittedName>
        <fullName evidence="1">Uncharacterized protein</fullName>
    </submittedName>
</protein>
<dbReference type="EMBL" id="LGPB01000137">
    <property type="protein sequence ID" value="KRG09816.1"/>
    <property type="molecule type" value="Genomic_DNA"/>
</dbReference>
<accession>A0A0Q9Y1Z3</accession>
<dbReference type="PATRIC" id="fig|217031.4.peg.7554"/>
<evidence type="ECO:0000313" key="1">
    <source>
        <dbReference type="EMBL" id="KRG09816.1"/>
    </source>
</evidence>
<gene>
    <name evidence="1" type="ORF">ACA29_22220</name>
</gene>
<organism evidence="1 2">
    <name type="scientific">Lederbergia galactosidilytica</name>
    <dbReference type="NCBI Taxonomy" id="217031"/>
    <lineage>
        <taxon>Bacteria</taxon>
        <taxon>Bacillati</taxon>
        <taxon>Bacillota</taxon>
        <taxon>Bacilli</taxon>
        <taxon>Bacillales</taxon>
        <taxon>Bacillaceae</taxon>
        <taxon>Lederbergia</taxon>
    </lineage>
</organism>